<reference evidence="2" key="1">
    <citation type="submission" date="2021-09" db="EMBL/GenBank/DDBJ databases">
        <authorList>
            <person name="Martin H S."/>
        </authorList>
    </citation>
    <scope>NUCLEOTIDE SEQUENCE</scope>
</reference>
<comment type="caution">
    <text evidence="2">The sequence shown here is derived from an EMBL/GenBank/DDBJ whole genome shotgun (WGS) entry which is preliminary data.</text>
</comment>
<dbReference type="Proteomes" id="UP000789524">
    <property type="component" value="Unassembled WGS sequence"/>
</dbReference>
<keyword evidence="3" id="KW-1185">Reference proteome</keyword>
<evidence type="ECO:0000313" key="2">
    <source>
        <dbReference type="EMBL" id="CAG9570381.1"/>
    </source>
</evidence>
<accession>A0A8J2QW48</accession>
<evidence type="ECO:0000313" key="3">
    <source>
        <dbReference type="Proteomes" id="UP000789524"/>
    </source>
</evidence>
<gene>
    <name evidence="2" type="ORF">DCHRY22_LOCUS9226</name>
</gene>
<name>A0A8J2QW48_9NEOP</name>
<protein>
    <submittedName>
        <fullName evidence="2">(African queen) hypothetical protein</fullName>
    </submittedName>
</protein>
<proteinExistence type="predicted"/>
<feature type="region of interest" description="Disordered" evidence="1">
    <location>
        <begin position="59"/>
        <end position="82"/>
    </location>
</feature>
<evidence type="ECO:0000256" key="1">
    <source>
        <dbReference type="SAM" id="MobiDB-lite"/>
    </source>
</evidence>
<dbReference type="AlphaFoldDB" id="A0A8J2QW48"/>
<organism evidence="2 3">
    <name type="scientific">Danaus chrysippus</name>
    <name type="common">African queen</name>
    <dbReference type="NCBI Taxonomy" id="151541"/>
    <lineage>
        <taxon>Eukaryota</taxon>
        <taxon>Metazoa</taxon>
        <taxon>Ecdysozoa</taxon>
        <taxon>Arthropoda</taxon>
        <taxon>Hexapoda</taxon>
        <taxon>Insecta</taxon>
        <taxon>Pterygota</taxon>
        <taxon>Neoptera</taxon>
        <taxon>Endopterygota</taxon>
        <taxon>Lepidoptera</taxon>
        <taxon>Glossata</taxon>
        <taxon>Ditrysia</taxon>
        <taxon>Papilionoidea</taxon>
        <taxon>Nymphalidae</taxon>
        <taxon>Danainae</taxon>
        <taxon>Danaini</taxon>
        <taxon>Danaina</taxon>
        <taxon>Danaus</taxon>
        <taxon>Anosia</taxon>
    </lineage>
</organism>
<sequence length="82" mass="8402">MFVLKVSPVVEGAGYWASVECGELVGGAGLQVPQYARLRGVAAGSAAACDLPPATNELANDTRLPDLGHSVTQSATEHVPVQ</sequence>
<dbReference type="EMBL" id="CAKASE010000065">
    <property type="protein sequence ID" value="CAG9570381.1"/>
    <property type="molecule type" value="Genomic_DNA"/>
</dbReference>